<gene>
    <name evidence="11" type="primary">PCMP-H61_20</name>
    <name evidence="11" type="ORF">CK203_060809</name>
</gene>
<dbReference type="GO" id="GO:0003964">
    <property type="term" value="F:RNA-directed DNA polymerase activity"/>
    <property type="evidence" value="ECO:0007669"/>
    <property type="project" value="UniProtKB-KW"/>
</dbReference>
<feature type="domain" description="Integrase catalytic" evidence="10">
    <location>
        <begin position="205"/>
        <end position="317"/>
    </location>
</feature>
<evidence type="ECO:0000256" key="1">
    <source>
        <dbReference type="ARBA" id="ARBA00022679"/>
    </source>
</evidence>
<dbReference type="Pfam" id="PF24626">
    <property type="entry name" value="SH3_Tf2-1"/>
    <property type="match status" value="1"/>
</dbReference>
<dbReference type="InterPro" id="IPR011990">
    <property type="entry name" value="TPR-like_helical_dom_sf"/>
</dbReference>
<comment type="caution">
    <text evidence="11">The sequence shown here is derived from an EMBL/GenBank/DDBJ whole genome shotgun (WGS) entry which is preliminary data.</text>
</comment>
<feature type="repeat" description="PPR" evidence="8">
    <location>
        <begin position="646"/>
        <end position="680"/>
    </location>
</feature>
<keyword evidence="3" id="KW-0540">Nuclease</keyword>
<dbReference type="CDD" id="cd09274">
    <property type="entry name" value="RNase_HI_RT_Ty3"/>
    <property type="match status" value="1"/>
</dbReference>
<dbReference type="InterPro" id="IPR043502">
    <property type="entry name" value="DNA/RNA_pol_sf"/>
</dbReference>
<keyword evidence="7" id="KW-0695">RNA-directed DNA polymerase</keyword>
<evidence type="ECO:0000256" key="9">
    <source>
        <dbReference type="SAM" id="MobiDB-lite"/>
    </source>
</evidence>
<keyword evidence="2" id="KW-0548">Nucleotidyltransferase</keyword>
<dbReference type="PROSITE" id="PS51375">
    <property type="entry name" value="PPR"/>
    <property type="match status" value="3"/>
</dbReference>
<protein>
    <submittedName>
        <fullName evidence="11">Pentatricopeptide repeat-containing protein</fullName>
    </submittedName>
</protein>
<evidence type="ECO:0000256" key="5">
    <source>
        <dbReference type="ARBA" id="ARBA00022759"/>
    </source>
</evidence>
<feature type="compositionally biased region" description="Basic and acidic residues" evidence="9">
    <location>
        <begin position="401"/>
        <end position="414"/>
    </location>
</feature>
<dbReference type="InterPro" id="IPR012337">
    <property type="entry name" value="RNaseH-like_sf"/>
</dbReference>
<dbReference type="Gene3D" id="1.25.40.10">
    <property type="entry name" value="Tetratricopeptide repeat domain"/>
    <property type="match status" value="3"/>
</dbReference>
<dbReference type="GO" id="GO:0016787">
    <property type="term" value="F:hydrolase activity"/>
    <property type="evidence" value="ECO:0007669"/>
    <property type="project" value="UniProtKB-KW"/>
</dbReference>
<keyword evidence="5" id="KW-0255">Endonuclease</keyword>
<dbReference type="Gene3D" id="3.30.420.10">
    <property type="entry name" value="Ribonuclease H-like superfamily/Ribonuclease H"/>
    <property type="match status" value="1"/>
</dbReference>
<dbReference type="SUPFAM" id="SSF56672">
    <property type="entry name" value="DNA/RNA polymerases"/>
    <property type="match status" value="1"/>
</dbReference>
<dbReference type="SUPFAM" id="SSF53098">
    <property type="entry name" value="Ribonuclease H-like"/>
    <property type="match status" value="1"/>
</dbReference>
<organism evidence="11 12">
    <name type="scientific">Vitis vinifera</name>
    <name type="common">Grape</name>
    <dbReference type="NCBI Taxonomy" id="29760"/>
    <lineage>
        <taxon>Eukaryota</taxon>
        <taxon>Viridiplantae</taxon>
        <taxon>Streptophyta</taxon>
        <taxon>Embryophyta</taxon>
        <taxon>Tracheophyta</taxon>
        <taxon>Spermatophyta</taxon>
        <taxon>Magnoliopsida</taxon>
        <taxon>eudicotyledons</taxon>
        <taxon>Gunneridae</taxon>
        <taxon>Pentapetalae</taxon>
        <taxon>rosids</taxon>
        <taxon>Vitales</taxon>
        <taxon>Vitaceae</taxon>
        <taxon>Viteae</taxon>
        <taxon>Vitis</taxon>
    </lineage>
</organism>
<dbReference type="PROSITE" id="PS50994">
    <property type="entry name" value="INTEGRASE"/>
    <property type="match status" value="1"/>
</dbReference>
<evidence type="ECO:0000259" key="10">
    <source>
        <dbReference type="PROSITE" id="PS50994"/>
    </source>
</evidence>
<dbReference type="GO" id="GO:0015074">
    <property type="term" value="P:DNA integration"/>
    <property type="evidence" value="ECO:0007669"/>
    <property type="project" value="InterPro"/>
</dbReference>
<proteinExistence type="predicted"/>
<evidence type="ECO:0000256" key="6">
    <source>
        <dbReference type="ARBA" id="ARBA00022801"/>
    </source>
</evidence>
<dbReference type="PANTHER" id="PTHR35046">
    <property type="entry name" value="ZINC KNUCKLE (CCHC-TYPE) FAMILY PROTEIN"/>
    <property type="match status" value="1"/>
</dbReference>
<accession>A0A438GAK5</accession>
<evidence type="ECO:0000256" key="4">
    <source>
        <dbReference type="ARBA" id="ARBA00022737"/>
    </source>
</evidence>
<evidence type="ECO:0000313" key="12">
    <source>
        <dbReference type="Proteomes" id="UP000288805"/>
    </source>
</evidence>
<dbReference type="Pfam" id="PF13041">
    <property type="entry name" value="PPR_2"/>
    <property type="match status" value="2"/>
</dbReference>
<evidence type="ECO:0000256" key="7">
    <source>
        <dbReference type="ARBA" id="ARBA00022918"/>
    </source>
</evidence>
<dbReference type="Pfam" id="PF01535">
    <property type="entry name" value="PPR"/>
    <property type="match status" value="1"/>
</dbReference>
<reference evidence="11 12" key="1">
    <citation type="journal article" date="2018" name="PLoS Genet.">
        <title>Population sequencing reveals clonal diversity and ancestral inbreeding in the grapevine cultivar Chardonnay.</title>
        <authorList>
            <person name="Roach M.J."/>
            <person name="Johnson D.L."/>
            <person name="Bohlmann J."/>
            <person name="van Vuuren H.J."/>
            <person name="Jones S.J."/>
            <person name="Pretorius I.S."/>
            <person name="Schmidt S.A."/>
            <person name="Borneman A.R."/>
        </authorList>
    </citation>
    <scope>NUCLEOTIDE SEQUENCE [LARGE SCALE GENOMIC DNA]</scope>
    <source>
        <strain evidence="12">cv. Chardonnay</strain>
        <tissue evidence="11">Leaf</tissue>
    </source>
</reference>
<dbReference type="Proteomes" id="UP000288805">
    <property type="component" value="Unassembled WGS sequence"/>
</dbReference>
<dbReference type="InterPro" id="IPR041373">
    <property type="entry name" value="RT_RNaseH"/>
</dbReference>
<dbReference type="Pfam" id="PF17917">
    <property type="entry name" value="RT_RNaseH"/>
    <property type="match status" value="1"/>
</dbReference>
<keyword evidence="1" id="KW-0808">Transferase</keyword>
<evidence type="ECO:0000256" key="3">
    <source>
        <dbReference type="ARBA" id="ARBA00022722"/>
    </source>
</evidence>
<dbReference type="EMBL" id="QGNW01000504">
    <property type="protein sequence ID" value="RVW69226.1"/>
    <property type="molecule type" value="Genomic_DNA"/>
</dbReference>
<evidence type="ECO:0000256" key="8">
    <source>
        <dbReference type="PROSITE-ProRule" id="PRU00708"/>
    </source>
</evidence>
<sequence>MDKVVFLGYVVIAKGIEVDEEKLKAIKEWPTPKSITEIECDASGIGIRAVLMQEKRPIAYFNEKLNRATLNYPTYDKELYALVRALETWQHYLWPKEFVIHTDHESLKHLKGQGKLNRRHAKWVEFIETFPYVIKYKQGKENIVADALSRRYALVSTLNAKLLGFEYVKELYANDDDFASVYGACEKTEFGKFYRLDGYLFRENRLCVPTSSMRELLVHEAHGGLPRSRNGRDSIFVVVDRFSKMAHFISCHKTDDAIHIANLFFREIVWLHGVPRSIVSARDVKFLSYFWKVLWRKLGTKLLFSTTCHPQTDGQTEAEMVKKLHESVRKHIEKKNEQYATKANKGRRQVLFEPGDWFWMHMRKERFPTRRRSKLHPRGDGPFQVLERINDNAYKLDLPGDDSRTNPFEEKGNDENQQAFKDPLHGSLVAAIKRCTRVGDLKVIQDHMVRANLTQDTFLTGKLIVSSAVTLSGHVAYAHRIFSCTHHPNLFMWNTIIRGHSISDSPISAITLYKDMFLYGISPNSYTFGCMDYACVMFDEMPEPDSASWSTMVSGYAQNGQAVEALKLFREMQAENVSSDAFTLASVVGVCGDLGALDLGKWVHSYIDKEGVKIDVVLGTSLVGIYSKCGSLDNALKVFQGMAERDVTAWSTMIAGYTIHGHGEKALQFFDAMKRSKTIPNCVTFTSVLSVYSHSGLVEKGHQIFETMWTEYKITSQIKHYGCMVDLFCQAGMVGHAHKFIQTIPIEPNVVLWRTLLGACKTHGYKDLGEHISRKILKLDPSSPENYVFVSNVYASLGRWSSVCQVRSLMKEKAPKKQHGWSSIEINFMVHKFIMEMNHTQKGKRFMGCFTKWLES</sequence>
<dbReference type="Pfam" id="PF20431">
    <property type="entry name" value="E_motif"/>
    <property type="match status" value="1"/>
</dbReference>
<keyword evidence="6" id="KW-0378">Hydrolase</keyword>
<dbReference type="NCBIfam" id="TIGR00756">
    <property type="entry name" value="PPR"/>
    <property type="match status" value="3"/>
</dbReference>
<dbReference type="InterPro" id="IPR001584">
    <property type="entry name" value="Integrase_cat-core"/>
</dbReference>
<dbReference type="AlphaFoldDB" id="A0A438GAK5"/>
<dbReference type="PANTHER" id="PTHR35046:SF9">
    <property type="entry name" value="RNA-DIRECTED DNA POLYMERASE"/>
    <property type="match status" value="1"/>
</dbReference>
<name>A0A438GAK5_VITVI</name>
<feature type="region of interest" description="Disordered" evidence="9">
    <location>
        <begin position="396"/>
        <end position="419"/>
    </location>
</feature>
<dbReference type="GO" id="GO:0004519">
    <property type="term" value="F:endonuclease activity"/>
    <property type="evidence" value="ECO:0007669"/>
    <property type="project" value="UniProtKB-KW"/>
</dbReference>
<dbReference type="GO" id="GO:0003676">
    <property type="term" value="F:nucleic acid binding"/>
    <property type="evidence" value="ECO:0007669"/>
    <property type="project" value="InterPro"/>
</dbReference>
<dbReference type="InterPro" id="IPR036397">
    <property type="entry name" value="RNaseH_sf"/>
</dbReference>
<dbReference type="FunFam" id="1.25.40.10:FF:000184">
    <property type="entry name" value="Pentatricopeptide repeat-containing protein, chloroplastic"/>
    <property type="match status" value="1"/>
</dbReference>
<evidence type="ECO:0000256" key="2">
    <source>
        <dbReference type="ARBA" id="ARBA00022695"/>
    </source>
</evidence>
<evidence type="ECO:0000313" key="11">
    <source>
        <dbReference type="EMBL" id="RVW69226.1"/>
    </source>
</evidence>
<keyword evidence="4" id="KW-0677">Repeat</keyword>
<dbReference type="InterPro" id="IPR046848">
    <property type="entry name" value="E_motif"/>
</dbReference>
<feature type="repeat" description="PPR" evidence="8">
    <location>
        <begin position="545"/>
        <end position="579"/>
    </location>
</feature>
<feature type="repeat" description="PPR" evidence="8">
    <location>
        <begin position="489"/>
        <end position="523"/>
    </location>
</feature>
<dbReference type="InterPro" id="IPR002885">
    <property type="entry name" value="PPR_rpt"/>
</dbReference>
<dbReference type="InterPro" id="IPR056924">
    <property type="entry name" value="SH3_Tf2-1"/>
</dbReference>